<evidence type="ECO:0000256" key="13">
    <source>
        <dbReference type="RuleBase" id="RU000461"/>
    </source>
</evidence>
<evidence type="ECO:0000256" key="2">
    <source>
        <dbReference type="ARBA" id="ARBA00004167"/>
    </source>
</evidence>
<accession>A0A8J5YUX4</accession>
<reference evidence="15 16" key="1">
    <citation type="journal article" date="2021" name="bioRxiv">
        <title>The Gossypium anomalum genome as a resource for cotton improvement and evolutionary analysis of hybrid incompatibility.</title>
        <authorList>
            <person name="Grover C.E."/>
            <person name="Yuan D."/>
            <person name="Arick M.A."/>
            <person name="Miller E.R."/>
            <person name="Hu G."/>
            <person name="Peterson D.G."/>
            <person name="Wendel J.F."/>
            <person name="Udall J.A."/>
        </authorList>
    </citation>
    <scope>NUCLEOTIDE SEQUENCE [LARGE SCALE GENOMIC DNA]</scope>
    <source>
        <strain evidence="15">JFW-Udall</strain>
        <tissue evidence="15">Leaf</tissue>
    </source>
</reference>
<dbReference type="OrthoDB" id="1470350at2759"/>
<dbReference type="AlphaFoldDB" id="A0A8J5YUX4"/>
<dbReference type="GO" id="GO:0016020">
    <property type="term" value="C:membrane"/>
    <property type="evidence" value="ECO:0007669"/>
    <property type="project" value="UniProtKB-SubCell"/>
</dbReference>
<dbReference type="PRINTS" id="PR00385">
    <property type="entry name" value="P450"/>
</dbReference>
<protein>
    <recommendedName>
        <fullName evidence="17">Cytochrome P450</fullName>
    </recommendedName>
</protein>
<dbReference type="InterPro" id="IPR001128">
    <property type="entry name" value="Cyt_P450"/>
</dbReference>
<gene>
    <name evidence="15" type="ORF">CXB51_021964</name>
</gene>
<dbReference type="PANTHER" id="PTHR24282">
    <property type="entry name" value="CYTOCHROME P450 FAMILY MEMBER"/>
    <property type="match status" value="1"/>
</dbReference>
<evidence type="ECO:0000256" key="10">
    <source>
        <dbReference type="ARBA" id="ARBA00023033"/>
    </source>
</evidence>
<comment type="similarity">
    <text evidence="3 13">Belongs to the cytochrome P450 family.</text>
</comment>
<evidence type="ECO:0000256" key="3">
    <source>
        <dbReference type="ARBA" id="ARBA00010617"/>
    </source>
</evidence>
<dbReference type="PROSITE" id="PS00086">
    <property type="entry name" value="CYTOCHROME_P450"/>
    <property type="match status" value="1"/>
</dbReference>
<keyword evidence="6 12" id="KW-0479">Metal-binding</keyword>
<dbReference type="GO" id="GO:0004497">
    <property type="term" value="F:monooxygenase activity"/>
    <property type="evidence" value="ECO:0007669"/>
    <property type="project" value="UniProtKB-KW"/>
</dbReference>
<dbReference type="InterPro" id="IPR002401">
    <property type="entry name" value="Cyt_P450_E_grp-I"/>
</dbReference>
<keyword evidence="5 14" id="KW-0812">Transmembrane</keyword>
<dbReference type="Proteomes" id="UP000701853">
    <property type="component" value="Chromosome 9"/>
</dbReference>
<dbReference type="GO" id="GO:0005506">
    <property type="term" value="F:iron ion binding"/>
    <property type="evidence" value="ECO:0007669"/>
    <property type="project" value="InterPro"/>
</dbReference>
<dbReference type="GO" id="GO:0016705">
    <property type="term" value="F:oxidoreductase activity, acting on paired donors, with incorporation or reduction of molecular oxygen"/>
    <property type="evidence" value="ECO:0007669"/>
    <property type="project" value="InterPro"/>
</dbReference>
<dbReference type="InterPro" id="IPR036396">
    <property type="entry name" value="Cyt_P450_sf"/>
</dbReference>
<dbReference type="PRINTS" id="PR00463">
    <property type="entry name" value="EP450I"/>
</dbReference>
<keyword evidence="10 13" id="KW-0503">Monooxygenase</keyword>
<evidence type="ECO:0000256" key="7">
    <source>
        <dbReference type="ARBA" id="ARBA00022989"/>
    </source>
</evidence>
<evidence type="ECO:0000256" key="14">
    <source>
        <dbReference type="SAM" id="Phobius"/>
    </source>
</evidence>
<evidence type="ECO:0000256" key="5">
    <source>
        <dbReference type="ARBA" id="ARBA00022692"/>
    </source>
</evidence>
<keyword evidence="7 14" id="KW-1133">Transmembrane helix</keyword>
<organism evidence="15 16">
    <name type="scientific">Gossypium anomalum</name>
    <dbReference type="NCBI Taxonomy" id="47600"/>
    <lineage>
        <taxon>Eukaryota</taxon>
        <taxon>Viridiplantae</taxon>
        <taxon>Streptophyta</taxon>
        <taxon>Embryophyta</taxon>
        <taxon>Tracheophyta</taxon>
        <taxon>Spermatophyta</taxon>
        <taxon>Magnoliopsida</taxon>
        <taxon>eudicotyledons</taxon>
        <taxon>Gunneridae</taxon>
        <taxon>Pentapetalae</taxon>
        <taxon>rosids</taxon>
        <taxon>malvids</taxon>
        <taxon>Malvales</taxon>
        <taxon>Malvaceae</taxon>
        <taxon>Malvoideae</taxon>
        <taxon>Gossypium</taxon>
    </lineage>
</organism>
<evidence type="ECO:0000256" key="12">
    <source>
        <dbReference type="PIRSR" id="PIRSR602401-1"/>
    </source>
</evidence>
<dbReference type="EMBL" id="JAHUZN010000009">
    <property type="protein sequence ID" value="KAG8483040.1"/>
    <property type="molecule type" value="Genomic_DNA"/>
</dbReference>
<sequence>MGLLEGYFRSVMVGLVLYLLLRLILSCLILPILVYRKIRKNGFGGPTPRFPLGNIREMKVDTKIINNDASSSLAISHNIHSIVFPYFARWQKSHGQVFVYWLGKEPFLYIAEPEFLKKMSSRVHGNKWGKPNVFKHDRKPMFGSGLVMVEGDDWVRHRHVINPAFSPPNLKVMASLLLEPATKMLERWTTLINSGKPEMDVEKEISSMTGEIIARATFGLRNEKGSEVFEKLRAMQSTLFNSNRYVGVPFSHWICSKKNLEAKKLGKEIDQLLWSIIKDWDGSHHRYLVGYLMEGERLSAREIVDECKTFFFGAHETTAMALTWTLLLLAIYPQWQIQLREEIRQVIGDGEDIAFTTMGWVMNEVLRVYSSAPNAQRQARQDIKVDDLLIPNGTNMWIDIVSMHHDPTIWGDEANEFRPERFKDDHLYGGCKHKMEFLPFGFGGRMCIGKNFAIMEYKVVLILMLTRFSFSLSPTYRHSPSIFISLRPRYGLPLIVQPL</sequence>
<dbReference type="GO" id="GO:0020037">
    <property type="term" value="F:heme binding"/>
    <property type="evidence" value="ECO:0007669"/>
    <property type="project" value="InterPro"/>
</dbReference>
<evidence type="ECO:0000256" key="4">
    <source>
        <dbReference type="ARBA" id="ARBA00022617"/>
    </source>
</evidence>
<feature type="transmembrane region" description="Helical" evidence="14">
    <location>
        <begin position="12"/>
        <end position="35"/>
    </location>
</feature>
<evidence type="ECO:0000256" key="8">
    <source>
        <dbReference type="ARBA" id="ARBA00023002"/>
    </source>
</evidence>
<evidence type="ECO:0000313" key="15">
    <source>
        <dbReference type="EMBL" id="KAG8483040.1"/>
    </source>
</evidence>
<keyword evidence="11 14" id="KW-0472">Membrane</keyword>
<evidence type="ECO:0000313" key="16">
    <source>
        <dbReference type="Proteomes" id="UP000701853"/>
    </source>
</evidence>
<dbReference type="Pfam" id="PF00067">
    <property type="entry name" value="p450"/>
    <property type="match status" value="1"/>
</dbReference>
<evidence type="ECO:0000256" key="11">
    <source>
        <dbReference type="ARBA" id="ARBA00023136"/>
    </source>
</evidence>
<comment type="caution">
    <text evidence="15">The sequence shown here is derived from an EMBL/GenBank/DDBJ whole genome shotgun (WGS) entry which is preliminary data.</text>
</comment>
<feature type="binding site" description="axial binding residue" evidence="12">
    <location>
        <position position="447"/>
    </location>
    <ligand>
        <name>heme</name>
        <dbReference type="ChEBI" id="CHEBI:30413"/>
    </ligand>
    <ligandPart>
        <name>Fe</name>
        <dbReference type="ChEBI" id="CHEBI:18248"/>
    </ligandPart>
</feature>
<evidence type="ECO:0008006" key="17">
    <source>
        <dbReference type="Google" id="ProtNLM"/>
    </source>
</evidence>
<dbReference type="PANTHER" id="PTHR24282:SF15">
    <property type="entry name" value="CYTOCHROME P450, FAMILY 715, SUBFAMILY A, POLYPEPTIDE 1"/>
    <property type="match status" value="1"/>
</dbReference>
<evidence type="ECO:0000256" key="9">
    <source>
        <dbReference type="ARBA" id="ARBA00023004"/>
    </source>
</evidence>
<comment type="cofactor">
    <cofactor evidence="1 12">
        <name>heme</name>
        <dbReference type="ChEBI" id="CHEBI:30413"/>
    </cofactor>
</comment>
<name>A0A8J5YUX4_9ROSI</name>
<keyword evidence="8 13" id="KW-0560">Oxidoreductase</keyword>
<keyword evidence="16" id="KW-1185">Reference proteome</keyword>
<dbReference type="SUPFAM" id="SSF48264">
    <property type="entry name" value="Cytochrome P450"/>
    <property type="match status" value="1"/>
</dbReference>
<evidence type="ECO:0000256" key="6">
    <source>
        <dbReference type="ARBA" id="ARBA00022723"/>
    </source>
</evidence>
<dbReference type="InterPro" id="IPR050665">
    <property type="entry name" value="Cytochrome_P450_Monooxygen"/>
</dbReference>
<dbReference type="Gene3D" id="1.10.630.10">
    <property type="entry name" value="Cytochrome P450"/>
    <property type="match status" value="1"/>
</dbReference>
<comment type="subcellular location">
    <subcellularLocation>
        <location evidence="2">Membrane</location>
        <topology evidence="2">Single-pass membrane protein</topology>
    </subcellularLocation>
</comment>
<keyword evidence="4 12" id="KW-0349">Heme</keyword>
<keyword evidence="9 12" id="KW-0408">Iron</keyword>
<proteinExistence type="inferred from homology"/>
<evidence type="ECO:0000256" key="1">
    <source>
        <dbReference type="ARBA" id="ARBA00001971"/>
    </source>
</evidence>
<dbReference type="InterPro" id="IPR017972">
    <property type="entry name" value="Cyt_P450_CS"/>
</dbReference>